<feature type="compositionally biased region" description="Low complexity" evidence="1">
    <location>
        <begin position="189"/>
        <end position="199"/>
    </location>
</feature>
<evidence type="ECO:0000256" key="1">
    <source>
        <dbReference type="SAM" id="MobiDB-lite"/>
    </source>
</evidence>
<feature type="compositionally biased region" description="Acidic residues" evidence="1">
    <location>
        <begin position="102"/>
        <end position="115"/>
    </location>
</feature>
<proteinExistence type="predicted"/>
<organism evidence="3 4">
    <name type="scientific">Macrostomum lignano</name>
    <dbReference type="NCBI Taxonomy" id="282301"/>
    <lineage>
        <taxon>Eukaryota</taxon>
        <taxon>Metazoa</taxon>
        <taxon>Spiralia</taxon>
        <taxon>Lophotrochozoa</taxon>
        <taxon>Platyhelminthes</taxon>
        <taxon>Rhabditophora</taxon>
        <taxon>Macrostomorpha</taxon>
        <taxon>Macrostomida</taxon>
        <taxon>Macrostomidae</taxon>
        <taxon>Macrostomum</taxon>
    </lineage>
</organism>
<dbReference type="Proteomes" id="UP000095280">
    <property type="component" value="Unplaced"/>
</dbReference>
<evidence type="ECO:0000256" key="2">
    <source>
        <dbReference type="SAM" id="Phobius"/>
    </source>
</evidence>
<feature type="region of interest" description="Disordered" evidence="1">
    <location>
        <begin position="96"/>
        <end position="119"/>
    </location>
</feature>
<keyword evidence="2" id="KW-1133">Transmembrane helix</keyword>
<evidence type="ECO:0000313" key="3">
    <source>
        <dbReference type="Proteomes" id="UP000095280"/>
    </source>
</evidence>
<protein>
    <submittedName>
        <fullName evidence="4">MsrB domain-containing protein</fullName>
    </submittedName>
</protein>
<dbReference type="WBParaSite" id="maker-uti_cns_0005216-snap-gene-0.10-mRNA-1">
    <property type="protein sequence ID" value="maker-uti_cns_0005216-snap-gene-0.10-mRNA-1"/>
    <property type="gene ID" value="maker-uti_cns_0005216-snap-gene-0.10"/>
</dbReference>
<keyword evidence="3" id="KW-1185">Reference proteome</keyword>
<keyword evidence="2" id="KW-0472">Membrane</keyword>
<feature type="region of interest" description="Disordered" evidence="1">
    <location>
        <begin position="60"/>
        <end position="82"/>
    </location>
</feature>
<feature type="transmembrane region" description="Helical" evidence="2">
    <location>
        <begin position="30"/>
        <end position="52"/>
    </location>
</feature>
<feature type="region of interest" description="Disordered" evidence="1">
    <location>
        <begin position="141"/>
        <end position="162"/>
    </location>
</feature>
<name>A0A1I8HBG6_9PLAT</name>
<feature type="compositionally biased region" description="Acidic residues" evidence="1">
    <location>
        <begin position="60"/>
        <end position="77"/>
    </location>
</feature>
<reference evidence="4" key="1">
    <citation type="submission" date="2016-11" db="UniProtKB">
        <authorList>
            <consortium name="WormBaseParasite"/>
        </authorList>
    </citation>
    <scope>IDENTIFICATION</scope>
</reference>
<evidence type="ECO:0000313" key="4">
    <source>
        <dbReference type="WBParaSite" id="maker-uti_cns_0005216-snap-gene-0.10-mRNA-1"/>
    </source>
</evidence>
<dbReference type="AlphaFoldDB" id="A0A1I8HBG6"/>
<sequence length="221" mass="24632">MPMIEASTNSSRLLHQLLWPQSPSPRRHHAALIGLLAGVCFVLCLLLGLGLWRRRRDSAIDSEDDDDADRMESEDGETLTSSCRIRLLPGERSFSTQQAMQEFDEAAERTEEEEAGQQRGRQQQFCYGCGALVNRNPLTYVESDSRESSSDEEDQSDQQQVGGGFKNRCTCFGVPTVSLAADWSLGNFQQQQEQQQPPQSRKSSLTPLSEPTEIDGAIGFM</sequence>
<keyword evidence="2" id="KW-0812">Transmembrane</keyword>
<feature type="region of interest" description="Disordered" evidence="1">
    <location>
        <begin position="188"/>
        <end position="221"/>
    </location>
</feature>
<accession>A0A1I8HBG6</accession>
<feature type="compositionally biased region" description="Polar residues" evidence="1">
    <location>
        <begin position="200"/>
        <end position="209"/>
    </location>
</feature>